<proteinExistence type="predicted"/>
<reference evidence="1 2" key="1">
    <citation type="journal article" date="2015" name="Genome Announc.">
        <title>Expanding the biotechnology potential of lactobacilli through comparative genomics of 213 strains and associated genera.</title>
        <authorList>
            <person name="Sun Z."/>
            <person name="Harris H.M."/>
            <person name="McCann A."/>
            <person name="Guo C."/>
            <person name="Argimon S."/>
            <person name="Zhang W."/>
            <person name="Yang X."/>
            <person name="Jeffery I.B."/>
            <person name="Cooney J.C."/>
            <person name="Kagawa T.F."/>
            <person name="Liu W."/>
            <person name="Song Y."/>
            <person name="Salvetti E."/>
            <person name="Wrobel A."/>
            <person name="Rasinkangas P."/>
            <person name="Parkhill J."/>
            <person name="Rea M.C."/>
            <person name="O'Sullivan O."/>
            <person name="Ritari J."/>
            <person name="Douillard F.P."/>
            <person name="Paul Ross R."/>
            <person name="Yang R."/>
            <person name="Briner A.E."/>
            <person name="Felis G.E."/>
            <person name="de Vos W.M."/>
            <person name="Barrangou R."/>
            <person name="Klaenhammer T.R."/>
            <person name="Caufield P.W."/>
            <person name="Cui Y."/>
            <person name="Zhang H."/>
            <person name="O'Toole P.W."/>
        </authorList>
    </citation>
    <scope>NUCLEOTIDE SEQUENCE [LARGE SCALE GENOMIC DNA]</scope>
    <source>
        <strain evidence="1 2">DSM 23365</strain>
    </source>
</reference>
<gene>
    <name evidence="1" type="ORF">FD14_GL000085</name>
</gene>
<accession>A0A0R2FEY0</accession>
<evidence type="ECO:0000313" key="1">
    <source>
        <dbReference type="EMBL" id="KRN25979.1"/>
    </source>
</evidence>
<dbReference type="PATRIC" id="fig|1423804.4.peg.96"/>
<dbReference type="STRING" id="1423804.FD14_GL000085"/>
<dbReference type="EMBL" id="AYZM01000055">
    <property type="protein sequence ID" value="KRN25979.1"/>
    <property type="molecule type" value="Genomic_DNA"/>
</dbReference>
<name>A0A0R2FEY0_9LACO</name>
<protein>
    <submittedName>
        <fullName evidence="1">Uncharacterized protein</fullName>
    </submittedName>
</protein>
<dbReference type="Proteomes" id="UP000051442">
    <property type="component" value="Unassembled WGS sequence"/>
</dbReference>
<dbReference type="AlphaFoldDB" id="A0A0R2FEY0"/>
<keyword evidence="2" id="KW-1185">Reference proteome</keyword>
<evidence type="ECO:0000313" key="2">
    <source>
        <dbReference type="Proteomes" id="UP000051442"/>
    </source>
</evidence>
<organism evidence="1 2">
    <name type="scientific">Secundilactobacillus similis DSM 23365 = JCM 2765</name>
    <dbReference type="NCBI Taxonomy" id="1423804"/>
    <lineage>
        <taxon>Bacteria</taxon>
        <taxon>Bacillati</taxon>
        <taxon>Bacillota</taxon>
        <taxon>Bacilli</taxon>
        <taxon>Lactobacillales</taxon>
        <taxon>Lactobacillaceae</taxon>
        <taxon>Secundilactobacillus</taxon>
    </lineage>
</organism>
<comment type="caution">
    <text evidence="1">The sequence shown here is derived from an EMBL/GenBank/DDBJ whole genome shotgun (WGS) entry which is preliminary data.</text>
</comment>
<sequence length="76" mass="8704">MVGLAALSFAGTIETIPAVHTDAAARVWIAPNYGKRYHFNRNCRGLYRAKNHVRHVTLHYAKAHHYTHCRISGDRY</sequence>